<evidence type="ECO:0000256" key="6">
    <source>
        <dbReference type="ARBA" id="ARBA00022840"/>
    </source>
</evidence>
<feature type="region of interest" description="Disordered" evidence="11">
    <location>
        <begin position="133"/>
        <end position="164"/>
    </location>
</feature>
<evidence type="ECO:0000256" key="10">
    <source>
        <dbReference type="RuleBase" id="RU000304"/>
    </source>
</evidence>
<dbReference type="SUPFAM" id="SSF56112">
    <property type="entry name" value="Protein kinase-like (PK-like)"/>
    <property type="match status" value="1"/>
</dbReference>
<dbReference type="FunFam" id="1.10.510.10:FF:001023">
    <property type="entry name" value="Os07g0541700 protein"/>
    <property type="match status" value="1"/>
</dbReference>
<dbReference type="PANTHER" id="PTHR45707:SF43">
    <property type="entry name" value="PROTEIN KINASE DOMAIN-CONTAINING PROTEIN"/>
    <property type="match status" value="1"/>
</dbReference>
<keyword evidence="3" id="KW-0808">Transferase</keyword>
<feature type="binding site" evidence="9">
    <location>
        <position position="242"/>
    </location>
    <ligand>
        <name>ATP</name>
        <dbReference type="ChEBI" id="CHEBI:30616"/>
    </ligand>
</feature>
<dbReference type="Gene3D" id="1.20.930.20">
    <property type="entry name" value="Adaptor protein Cbl, N-terminal domain"/>
    <property type="match status" value="1"/>
</dbReference>
<dbReference type="PROSITE" id="PS00108">
    <property type="entry name" value="PROTEIN_KINASE_ST"/>
    <property type="match status" value="1"/>
</dbReference>
<dbReference type="Pfam" id="PF00069">
    <property type="entry name" value="Pkinase"/>
    <property type="match status" value="1"/>
</dbReference>
<evidence type="ECO:0000256" key="7">
    <source>
        <dbReference type="ARBA" id="ARBA00047899"/>
    </source>
</evidence>
<protein>
    <recommendedName>
        <fullName evidence="1">non-specific serine/threonine protein kinase</fullName>
        <ecNumber evidence="1">2.7.11.1</ecNumber>
    </recommendedName>
</protein>
<evidence type="ECO:0000256" key="4">
    <source>
        <dbReference type="ARBA" id="ARBA00022741"/>
    </source>
</evidence>
<proteinExistence type="evidence at transcript level"/>
<dbReference type="InterPro" id="IPR017441">
    <property type="entry name" value="Protein_kinase_ATP_BS"/>
</dbReference>
<organism evidence="13">
    <name type="scientific">Aegilops longissima</name>
    <name type="common">Goatgrass</name>
    <name type="synonym">Triticum longissimum</name>
    <dbReference type="NCBI Taxonomy" id="4486"/>
    <lineage>
        <taxon>Eukaryota</taxon>
        <taxon>Viridiplantae</taxon>
        <taxon>Streptophyta</taxon>
        <taxon>Embryophyta</taxon>
        <taxon>Tracheophyta</taxon>
        <taxon>Spermatophyta</taxon>
        <taxon>Magnoliopsida</taxon>
        <taxon>Liliopsida</taxon>
        <taxon>Poales</taxon>
        <taxon>Poaceae</taxon>
        <taxon>BOP clade</taxon>
        <taxon>Pooideae</taxon>
        <taxon>Triticodae</taxon>
        <taxon>Triticeae</taxon>
        <taxon>Triticinae</taxon>
        <taxon>Aegilops</taxon>
    </lineage>
</organism>
<comment type="catalytic activity">
    <reaction evidence="8">
        <text>L-seryl-[protein] + ATP = O-phospho-L-seryl-[protein] + ADP + H(+)</text>
        <dbReference type="Rhea" id="RHEA:17989"/>
        <dbReference type="Rhea" id="RHEA-COMP:9863"/>
        <dbReference type="Rhea" id="RHEA-COMP:11604"/>
        <dbReference type="ChEBI" id="CHEBI:15378"/>
        <dbReference type="ChEBI" id="CHEBI:29999"/>
        <dbReference type="ChEBI" id="CHEBI:30616"/>
        <dbReference type="ChEBI" id="CHEBI:83421"/>
        <dbReference type="ChEBI" id="CHEBI:456216"/>
        <dbReference type="EC" id="2.7.11.1"/>
    </reaction>
</comment>
<dbReference type="InterPro" id="IPR059179">
    <property type="entry name" value="MLKL-like_MCAfunc"/>
</dbReference>
<dbReference type="GO" id="GO:0005524">
    <property type="term" value="F:ATP binding"/>
    <property type="evidence" value="ECO:0007669"/>
    <property type="project" value="UniProtKB-UniRule"/>
</dbReference>
<dbReference type="GO" id="GO:0007166">
    <property type="term" value="P:cell surface receptor signaling pathway"/>
    <property type="evidence" value="ECO:0007669"/>
    <property type="project" value="InterPro"/>
</dbReference>
<evidence type="ECO:0000256" key="3">
    <source>
        <dbReference type="ARBA" id="ARBA00022679"/>
    </source>
</evidence>
<comment type="catalytic activity">
    <reaction evidence="7">
        <text>L-threonyl-[protein] + ATP = O-phospho-L-threonyl-[protein] + ADP + H(+)</text>
        <dbReference type="Rhea" id="RHEA:46608"/>
        <dbReference type="Rhea" id="RHEA-COMP:11060"/>
        <dbReference type="Rhea" id="RHEA-COMP:11605"/>
        <dbReference type="ChEBI" id="CHEBI:15378"/>
        <dbReference type="ChEBI" id="CHEBI:30013"/>
        <dbReference type="ChEBI" id="CHEBI:30616"/>
        <dbReference type="ChEBI" id="CHEBI:61977"/>
        <dbReference type="ChEBI" id="CHEBI:456216"/>
        <dbReference type="EC" id="2.7.11.1"/>
    </reaction>
</comment>
<feature type="compositionally biased region" description="Polar residues" evidence="11">
    <location>
        <begin position="139"/>
        <end position="164"/>
    </location>
</feature>
<dbReference type="InterPro" id="IPR036537">
    <property type="entry name" value="Adaptor_Cbl_N_dom_sf"/>
</dbReference>
<dbReference type="CDD" id="cd21037">
    <property type="entry name" value="MLKL_NTD"/>
    <property type="match status" value="1"/>
</dbReference>
<feature type="domain" description="Protein kinase" evidence="12">
    <location>
        <begin position="214"/>
        <end position="476"/>
    </location>
</feature>
<evidence type="ECO:0000256" key="1">
    <source>
        <dbReference type="ARBA" id="ARBA00012513"/>
    </source>
</evidence>
<name>A0AAT9V466_AEGLO</name>
<dbReference type="Gene3D" id="1.10.510.10">
    <property type="entry name" value="Transferase(Phosphotransferase) domain 1"/>
    <property type="match status" value="1"/>
</dbReference>
<evidence type="ECO:0000259" key="12">
    <source>
        <dbReference type="PROSITE" id="PS50011"/>
    </source>
</evidence>
<keyword evidence="4 9" id="KW-0547">Nucleotide-binding</keyword>
<dbReference type="SMART" id="SM00220">
    <property type="entry name" value="S_TKc"/>
    <property type="match status" value="1"/>
</dbReference>
<keyword evidence="2 10" id="KW-0723">Serine/threonine-protein kinase</keyword>
<dbReference type="EC" id="2.7.11.1" evidence="1"/>
<dbReference type="InterPro" id="IPR000719">
    <property type="entry name" value="Prot_kinase_dom"/>
</dbReference>
<evidence type="ECO:0000313" key="13">
    <source>
        <dbReference type="EMBL" id="WJE88205.1"/>
    </source>
</evidence>
<evidence type="ECO:0000256" key="8">
    <source>
        <dbReference type="ARBA" id="ARBA00048679"/>
    </source>
</evidence>
<dbReference type="PROSITE" id="PS00107">
    <property type="entry name" value="PROTEIN_KINASE_ATP"/>
    <property type="match status" value="1"/>
</dbReference>
<keyword evidence="5 13" id="KW-0418">Kinase</keyword>
<dbReference type="InterPro" id="IPR011009">
    <property type="entry name" value="Kinase-like_dom_sf"/>
</dbReference>
<dbReference type="InterPro" id="IPR008271">
    <property type="entry name" value="Ser/Thr_kinase_AS"/>
</dbReference>
<evidence type="ECO:0000256" key="2">
    <source>
        <dbReference type="ARBA" id="ARBA00022527"/>
    </source>
</evidence>
<accession>A0AAT9V466</accession>
<sequence>MEAVGQAAAVAQLVGSTGTVGLIQRIIRATETARQNKRECQHLALRVSVIWELLPRLPLEPGLESPLKELGKTLGEAHKLILACQKRSTAGTLLNASRDAHTFRELNASIDSLLSLFPLIVASRLGRILPPDDHDGESITLTGPSPSSSYGSLQTQPYEDGESSQPWETVINTLLSSREMSNQVMELKALKGVLIDANAEPIRLSYPFLSSITGDFSREIGRGGFGIVYQGDIGTSKVAVKKLFISESFSDTLFVDEIKCLLRAKHNNVVRFLGYCADTHGKLASFNGNHVMSELPHRLLCFEYVPNGDLRKYLKDESHKDEWKIRYQMIRGICRGLNYLHGQRVNHLDLKPANILLDACMEPKIADFGLSRCFDEGISRVHTKVVRGTVGCIAPETINNGEITFKSDIYGLGIIIIKLLTRCNNCDFENWLTSLDMDHPRVKSLAEIAQTCVQMDQHKRPTICEIMQKLDEIESM</sequence>
<dbReference type="EMBL" id="OR052522">
    <property type="protein sequence ID" value="WJE88205.1"/>
    <property type="molecule type" value="mRNA"/>
</dbReference>
<dbReference type="AlphaFoldDB" id="A0AAT9V466"/>
<dbReference type="PROSITE" id="PS50011">
    <property type="entry name" value="PROTEIN_KINASE_DOM"/>
    <property type="match status" value="1"/>
</dbReference>
<comment type="similarity">
    <text evidence="10">Belongs to the protein kinase superfamily.</text>
</comment>
<keyword evidence="6 9" id="KW-0067">ATP-binding</keyword>
<evidence type="ECO:0000256" key="11">
    <source>
        <dbReference type="SAM" id="MobiDB-lite"/>
    </source>
</evidence>
<reference evidence="13" key="1">
    <citation type="submission" date="2023-05" db="EMBL/GenBank/DDBJ databases">
        <title>MLKL-K, a mixed lineage kinase-like domain-containing kinase gene, originated from Aegilops longissima confers resistance to wheat powdery mildew.</title>
        <authorList>
            <person name="He H."/>
            <person name="Wang Y."/>
        </authorList>
    </citation>
    <scope>NUCLEOTIDE SEQUENCE</scope>
    <source>
        <strain evidence="13">PI 604122</strain>
    </source>
</reference>
<evidence type="ECO:0000256" key="5">
    <source>
        <dbReference type="ARBA" id="ARBA00022777"/>
    </source>
</evidence>
<evidence type="ECO:0000256" key="9">
    <source>
        <dbReference type="PROSITE-ProRule" id="PRU10141"/>
    </source>
</evidence>
<dbReference type="GO" id="GO:0004674">
    <property type="term" value="F:protein serine/threonine kinase activity"/>
    <property type="evidence" value="ECO:0007669"/>
    <property type="project" value="UniProtKB-KW"/>
</dbReference>
<dbReference type="PANTHER" id="PTHR45707">
    <property type="entry name" value="C2 CALCIUM/LIPID-BINDING PLANT PHOSPHORIBOSYLTRANSFERASE FAMILY PROTEIN"/>
    <property type="match status" value="1"/>
</dbReference>